<dbReference type="Proteomes" id="UP001153620">
    <property type="component" value="Chromosome 1"/>
</dbReference>
<dbReference type="Gene3D" id="1.10.150.50">
    <property type="entry name" value="Transcription Factor, Ets-1"/>
    <property type="match status" value="1"/>
</dbReference>
<dbReference type="InterPro" id="IPR013761">
    <property type="entry name" value="SAM/pointed_sf"/>
</dbReference>
<accession>A0A9N9WRN4</accession>
<evidence type="ECO:0000313" key="2">
    <source>
        <dbReference type="EMBL" id="CAG9801502.1"/>
    </source>
</evidence>
<dbReference type="PROSITE" id="PS51433">
    <property type="entry name" value="PNT"/>
    <property type="match status" value="1"/>
</dbReference>
<reference evidence="2" key="2">
    <citation type="submission" date="2022-10" db="EMBL/GenBank/DDBJ databases">
        <authorList>
            <consortium name="ENA_rothamsted_submissions"/>
            <consortium name="culmorum"/>
            <person name="King R."/>
        </authorList>
    </citation>
    <scope>NUCLEOTIDE SEQUENCE</scope>
</reference>
<evidence type="ECO:0000259" key="1">
    <source>
        <dbReference type="PROSITE" id="PS51433"/>
    </source>
</evidence>
<dbReference type="EMBL" id="OU895877">
    <property type="protein sequence ID" value="CAG9801502.1"/>
    <property type="molecule type" value="Genomic_DNA"/>
</dbReference>
<dbReference type="Pfam" id="PF02198">
    <property type="entry name" value="SAM_PNT"/>
    <property type="match status" value="1"/>
</dbReference>
<keyword evidence="3" id="KW-1185">Reference proteome</keyword>
<dbReference type="AlphaFoldDB" id="A0A9N9WRN4"/>
<dbReference type="InterPro" id="IPR003118">
    <property type="entry name" value="Pointed_dom"/>
</dbReference>
<protein>
    <recommendedName>
        <fullName evidence="1">PNT domain-containing protein</fullName>
    </recommendedName>
</protein>
<dbReference type="SMART" id="SM00251">
    <property type="entry name" value="SAM_PNT"/>
    <property type="match status" value="1"/>
</dbReference>
<dbReference type="GO" id="GO:0043565">
    <property type="term" value="F:sequence-specific DNA binding"/>
    <property type="evidence" value="ECO:0007669"/>
    <property type="project" value="InterPro"/>
</dbReference>
<reference evidence="2" key="1">
    <citation type="submission" date="2022-01" db="EMBL/GenBank/DDBJ databases">
        <authorList>
            <person name="King R."/>
        </authorList>
    </citation>
    <scope>NUCLEOTIDE SEQUENCE</scope>
</reference>
<dbReference type="OrthoDB" id="10042983at2759"/>
<sequence length="150" mass="17285">MQVESNNNNGLHNRARLFARIPASIDLRSVTNCQAESEKHWKTNQNQNGSNFTKPLHVKTSNLENSLVKLDSDGLPFDPRDWTRQDVKRWIINLGKSEGIHDVDHISEKFKMNGKALCLMSVEMFLSRFPTGGKMLYRDFRLRLTRALSL</sequence>
<dbReference type="SUPFAM" id="SSF47769">
    <property type="entry name" value="SAM/Pointed domain"/>
    <property type="match status" value="1"/>
</dbReference>
<feature type="domain" description="PNT" evidence="1">
    <location>
        <begin position="61"/>
        <end position="147"/>
    </location>
</feature>
<name>A0A9N9WRN4_9DIPT</name>
<proteinExistence type="predicted"/>
<evidence type="ECO:0000313" key="3">
    <source>
        <dbReference type="Proteomes" id="UP001153620"/>
    </source>
</evidence>
<gene>
    <name evidence="2" type="ORF">CHIRRI_LOCUS4428</name>
</gene>
<organism evidence="2 3">
    <name type="scientific">Chironomus riparius</name>
    <dbReference type="NCBI Taxonomy" id="315576"/>
    <lineage>
        <taxon>Eukaryota</taxon>
        <taxon>Metazoa</taxon>
        <taxon>Ecdysozoa</taxon>
        <taxon>Arthropoda</taxon>
        <taxon>Hexapoda</taxon>
        <taxon>Insecta</taxon>
        <taxon>Pterygota</taxon>
        <taxon>Neoptera</taxon>
        <taxon>Endopterygota</taxon>
        <taxon>Diptera</taxon>
        <taxon>Nematocera</taxon>
        <taxon>Chironomoidea</taxon>
        <taxon>Chironomidae</taxon>
        <taxon>Chironominae</taxon>
        <taxon>Chironomus</taxon>
    </lineage>
</organism>